<reference evidence="2" key="1">
    <citation type="journal article" date="2019" name="Int. J. Syst. Evol. Microbiol.">
        <title>The Global Catalogue of Microorganisms (GCM) 10K type strain sequencing project: providing services to taxonomists for standard genome sequencing and annotation.</title>
        <authorList>
            <consortium name="The Broad Institute Genomics Platform"/>
            <consortium name="The Broad Institute Genome Sequencing Center for Infectious Disease"/>
            <person name="Wu L."/>
            <person name="Ma J."/>
        </authorList>
    </citation>
    <scope>NUCLEOTIDE SEQUENCE [LARGE SCALE GENOMIC DNA]</scope>
    <source>
        <strain evidence="2">KCTC 52677</strain>
    </source>
</reference>
<protein>
    <submittedName>
        <fullName evidence="1">Uncharacterized protein</fullName>
    </submittedName>
</protein>
<organism evidence="1 2">
    <name type="scientific">Shinella pollutisoli</name>
    <dbReference type="NCBI Taxonomy" id="2250594"/>
    <lineage>
        <taxon>Bacteria</taxon>
        <taxon>Pseudomonadati</taxon>
        <taxon>Pseudomonadota</taxon>
        <taxon>Alphaproteobacteria</taxon>
        <taxon>Hyphomicrobiales</taxon>
        <taxon>Rhizobiaceae</taxon>
        <taxon>Shinella</taxon>
    </lineage>
</organism>
<dbReference type="EMBL" id="JBHRSP010000001">
    <property type="protein sequence ID" value="MFC3071527.1"/>
    <property type="molecule type" value="Genomic_DNA"/>
</dbReference>
<name>A0ABV7DB11_9HYPH</name>
<gene>
    <name evidence="1" type="ORF">ACFOHH_00235</name>
</gene>
<evidence type="ECO:0000313" key="1">
    <source>
        <dbReference type="EMBL" id="MFC3071527.1"/>
    </source>
</evidence>
<keyword evidence="2" id="KW-1185">Reference proteome</keyword>
<comment type="caution">
    <text evidence="1">The sequence shown here is derived from an EMBL/GenBank/DDBJ whole genome shotgun (WGS) entry which is preliminary data.</text>
</comment>
<sequence>MSQPATSPAQIRLNAIRQRLANASPDWGLVADGRLVITAGEGDDQAPVLAFDLNADIGDQELMAHARDDIVWLLSTYEKLARRYHDAAAELQRRDGTPKRKNHSAECAMLCERQDFRRFLHDRHGLETTDAERVNARVRSILAIRSRADIDTDEDARKRWLSLRAEFNRWKEGR</sequence>
<dbReference type="RefSeq" id="WP_257316044.1">
    <property type="nucleotide sequence ID" value="NZ_JANFDG010000016.1"/>
</dbReference>
<proteinExistence type="predicted"/>
<dbReference type="Proteomes" id="UP001595377">
    <property type="component" value="Unassembled WGS sequence"/>
</dbReference>
<accession>A0ABV7DB11</accession>
<evidence type="ECO:0000313" key="2">
    <source>
        <dbReference type="Proteomes" id="UP001595377"/>
    </source>
</evidence>